<dbReference type="EMBL" id="AKMY01000063">
    <property type="protein sequence ID" value="EIQ18989.1"/>
    <property type="molecule type" value="Genomic_DNA"/>
</dbReference>
<sequence>MLADGRSNFHLFAGNVHCHKFYLLSSRLGEFSIPFLMSKCVMVIS</sequence>
<accession>I6CHJ7</accession>
<name>I6CHJ7_SHIFL</name>
<dbReference type="Proteomes" id="UP000005407">
    <property type="component" value="Unassembled WGS sequence"/>
</dbReference>
<evidence type="ECO:0000313" key="2">
    <source>
        <dbReference type="Proteomes" id="UP000005407"/>
    </source>
</evidence>
<proteinExistence type="predicted"/>
<reference evidence="1 2" key="1">
    <citation type="submission" date="2012-03" db="EMBL/GenBank/DDBJ databases">
        <authorList>
            <person name="Rasko D."/>
            <person name="Redman J."/>
            <person name="Daugherty S.C."/>
            <person name="Tallon L."/>
            <person name="Sadzewicz L."/>
            <person name="Jones K."/>
            <person name="Santana-Cruz I."/>
            <person name="Liu X."/>
        </authorList>
    </citation>
    <scope>NUCLEOTIDE SEQUENCE [LARGE SCALE GENOMIC DNA]</scope>
    <source>
        <strain evidence="1 2">K-315</strain>
    </source>
</reference>
<organism evidence="1 2">
    <name type="scientific">Shigella flexneri K-315</name>
    <dbReference type="NCBI Taxonomy" id="766150"/>
    <lineage>
        <taxon>Bacteria</taxon>
        <taxon>Pseudomonadati</taxon>
        <taxon>Pseudomonadota</taxon>
        <taxon>Gammaproteobacteria</taxon>
        <taxon>Enterobacterales</taxon>
        <taxon>Enterobacteriaceae</taxon>
        <taxon>Shigella</taxon>
    </lineage>
</organism>
<gene>
    <name evidence="1" type="ORF">SFK315_3812</name>
</gene>
<protein>
    <submittedName>
        <fullName evidence="1">Uncharacterized protein</fullName>
    </submittedName>
</protein>
<dbReference type="PATRIC" id="fig|766150.3.peg.3711"/>
<evidence type="ECO:0000313" key="1">
    <source>
        <dbReference type="EMBL" id="EIQ18989.1"/>
    </source>
</evidence>
<comment type="caution">
    <text evidence="1">The sequence shown here is derived from an EMBL/GenBank/DDBJ whole genome shotgun (WGS) entry which is preliminary data.</text>
</comment>
<dbReference type="AlphaFoldDB" id="I6CHJ7"/>